<keyword evidence="4" id="KW-0464">Manganese</keyword>
<dbReference type="CDD" id="cd11593">
    <property type="entry name" value="Agmatinase-like_2"/>
    <property type="match status" value="1"/>
</dbReference>
<evidence type="ECO:0000313" key="7">
    <source>
        <dbReference type="Proteomes" id="UP000589132"/>
    </source>
</evidence>
<accession>A0A7J4CZY0</accession>
<dbReference type="GO" id="GO:0033389">
    <property type="term" value="P:putrescine biosynthetic process from arginine, via agmatine"/>
    <property type="evidence" value="ECO:0007669"/>
    <property type="project" value="TreeGrafter"/>
</dbReference>
<dbReference type="Gene3D" id="3.40.800.10">
    <property type="entry name" value="Ureohydrolase domain"/>
    <property type="match status" value="1"/>
</dbReference>
<reference evidence="7" key="1">
    <citation type="journal article" date="2019" name="bioRxiv">
        <title>Genome diversification in globally distributed novel marine Proteobacteria is linked to environmental adaptation.</title>
        <authorList>
            <person name="Zhou Z."/>
            <person name="Tran P.Q."/>
            <person name="Kieft K."/>
            <person name="Anantharaman K."/>
        </authorList>
    </citation>
    <scope>NUCLEOTIDE SEQUENCE [LARGE SCALE GENOMIC DNA]</scope>
</reference>
<dbReference type="InterPro" id="IPR006035">
    <property type="entry name" value="Ureohydrolase"/>
</dbReference>
<evidence type="ECO:0000256" key="3">
    <source>
        <dbReference type="ARBA" id="ARBA00022801"/>
    </source>
</evidence>
<dbReference type="Proteomes" id="UP000589132">
    <property type="component" value="Unassembled WGS sequence"/>
</dbReference>
<gene>
    <name evidence="6" type="primary">speB</name>
    <name evidence="6" type="ORF">EYO15_00695</name>
</gene>
<evidence type="ECO:0000313" key="6">
    <source>
        <dbReference type="EMBL" id="HIA97690.1"/>
    </source>
</evidence>
<dbReference type="InterPro" id="IPR023696">
    <property type="entry name" value="Ureohydrolase_dom_sf"/>
</dbReference>
<dbReference type="InterPro" id="IPR005925">
    <property type="entry name" value="Agmatinase-rel"/>
</dbReference>
<keyword evidence="3 5" id="KW-0378">Hydrolase</keyword>
<dbReference type="Pfam" id="PF00491">
    <property type="entry name" value="Arginase"/>
    <property type="match status" value="1"/>
</dbReference>
<proteinExistence type="inferred from homology"/>
<dbReference type="EMBL" id="DTTC01000030">
    <property type="protein sequence ID" value="HIA97690.1"/>
    <property type="molecule type" value="Genomic_DNA"/>
</dbReference>
<dbReference type="NCBIfam" id="TIGR01230">
    <property type="entry name" value="agmatinase"/>
    <property type="match status" value="1"/>
</dbReference>
<evidence type="ECO:0000256" key="4">
    <source>
        <dbReference type="PIRSR" id="PIRSR036979-1"/>
    </source>
</evidence>
<comment type="caution">
    <text evidence="6">The sequence shown here is derived from an EMBL/GenBank/DDBJ whole genome shotgun (WGS) entry which is preliminary data.</text>
</comment>
<dbReference type="AlphaFoldDB" id="A0A7J4CZY0"/>
<dbReference type="GO" id="GO:0046872">
    <property type="term" value="F:metal ion binding"/>
    <property type="evidence" value="ECO:0007669"/>
    <property type="project" value="UniProtKB-KW"/>
</dbReference>
<feature type="binding site" evidence="4">
    <location>
        <position position="213"/>
    </location>
    <ligand>
        <name>Mn(2+)</name>
        <dbReference type="ChEBI" id="CHEBI:29035"/>
        <label>1</label>
    </ligand>
</feature>
<name>A0A7J4CZY0_9ARCH</name>
<dbReference type="InterPro" id="IPR020855">
    <property type="entry name" value="Ureohydrolase_Mn_BS"/>
</dbReference>
<comment type="similarity">
    <text evidence="1">Belongs to the arginase family. Agmatinase subfamily.</text>
</comment>
<dbReference type="PANTHER" id="PTHR11358:SF26">
    <property type="entry name" value="GUANIDINO ACID HYDROLASE, MITOCHONDRIAL"/>
    <property type="match status" value="1"/>
</dbReference>
<sequence>MTSVTEFFADAEASFNDARFIFYGYPFEGTACFRKGTAKAPDEIRKHSYNFETYLMELGVDLSDVALNDYGNLELTKDQGKNESMVTDLVSKIVNGGKFPIGLGGEHSLTPPAVKAVQAKYPNLIVVILDAHLDFRVEYENNPRSHATVTRRVSEIVGADRVCSIGTRSVSRAEISEARGIGLKFIESGWTELREYLADLIDDLDGPVYLSLDMDAIDPAFAPGVGTPEPFGMTPYEVIQTINFFADRIVGFDCVEVCPPYDNGNTSALAARLTRHLVGAIWQTQQRFK</sequence>
<dbReference type="SUPFAM" id="SSF52768">
    <property type="entry name" value="Arginase/deacetylase"/>
    <property type="match status" value="1"/>
</dbReference>
<feature type="binding site" evidence="4">
    <location>
        <position position="215"/>
    </location>
    <ligand>
        <name>Mn(2+)</name>
        <dbReference type="ChEBI" id="CHEBI:29035"/>
        <label>1</label>
    </ligand>
</feature>
<comment type="cofactor">
    <cofactor evidence="4">
        <name>Mn(2+)</name>
        <dbReference type="ChEBI" id="CHEBI:29035"/>
    </cofactor>
    <text evidence="4">Binds 2 manganese ions per subunit.</text>
</comment>
<evidence type="ECO:0000256" key="2">
    <source>
        <dbReference type="ARBA" id="ARBA00022723"/>
    </source>
</evidence>
<dbReference type="PROSITE" id="PS01053">
    <property type="entry name" value="ARGINASE_1"/>
    <property type="match status" value="1"/>
</dbReference>
<feature type="binding site" evidence="4">
    <location>
        <position position="130"/>
    </location>
    <ligand>
        <name>Mn(2+)</name>
        <dbReference type="ChEBI" id="CHEBI:29035"/>
        <label>1</label>
    </ligand>
</feature>
<dbReference type="PROSITE" id="PS51409">
    <property type="entry name" value="ARGINASE_2"/>
    <property type="match status" value="1"/>
</dbReference>
<dbReference type="PANTHER" id="PTHR11358">
    <property type="entry name" value="ARGINASE/AGMATINASE"/>
    <property type="match status" value="1"/>
</dbReference>
<protein>
    <submittedName>
        <fullName evidence="6">Agmatinase</fullName>
        <ecNumber evidence="6">3.5.3.11</ecNumber>
    </submittedName>
</protein>
<dbReference type="GO" id="GO:0008783">
    <property type="term" value="F:agmatinase activity"/>
    <property type="evidence" value="ECO:0007669"/>
    <property type="project" value="UniProtKB-EC"/>
</dbReference>
<dbReference type="EC" id="3.5.3.11" evidence="6"/>
<evidence type="ECO:0000256" key="5">
    <source>
        <dbReference type="RuleBase" id="RU003684"/>
    </source>
</evidence>
<dbReference type="PIRSF" id="PIRSF036979">
    <property type="entry name" value="Arginase"/>
    <property type="match status" value="1"/>
</dbReference>
<evidence type="ECO:0000256" key="1">
    <source>
        <dbReference type="ARBA" id="ARBA00009227"/>
    </source>
</evidence>
<keyword evidence="2 4" id="KW-0479">Metal-binding</keyword>
<feature type="binding site" evidence="4">
    <location>
        <position position="107"/>
    </location>
    <ligand>
        <name>Mn(2+)</name>
        <dbReference type="ChEBI" id="CHEBI:29035"/>
        <label>1</label>
    </ligand>
</feature>
<feature type="binding site" evidence="4">
    <location>
        <position position="134"/>
    </location>
    <ligand>
        <name>Mn(2+)</name>
        <dbReference type="ChEBI" id="CHEBI:29035"/>
        <label>1</label>
    </ligand>
</feature>
<organism evidence="6 7">
    <name type="scientific">Marine Group III euryarchaeote</name>
    <dbReference type="NCBI Taxonomy" id="2173149"/>
    <lineage>
        <taxon>Archaea</taxon>
        <taxon>Methanobacteriati</taxon>
        <taxon>Thermoplasmatota</taxon>
        <taxon>Thermoplasmata</taxon>
        <taxon>Candidatus Thermoprofundales</taxon>
    </lineage>
</organism>
<feature type="binding site" evidence="4">
    <location>
        <position position="132"/>
    </location>
    <ligand>
        <name>Mn(2+)</name>
        <dbReference type="ChEBI" id="CHEBI:29035"/>
        <label>1</label>
    </ligand>
</feature>